<accession>A0A1E7W7P3</accession>
<evidence type="ECO:0000313" key="3">
    <source>
        <dbReference type="EMBL" id="OEZ92085.1"/>
    </source>
</evidence>
<evidence type="ECO:0000256" key="1">
    <source>
        <dbReference type="SAM" id="MobiDB-lite"/>
    </source>
</evidence>
<evidence type="ECO:0000256" key="2">
    <source>
        <dbReference type="SAM" id="SignalP"/>
    </source>
</evidence>
<feature type="region of interest" description="Disordered" evidence="1">
    <location>
        <begin position="32"/>
        <end position="62"/>
    </location>
</feature>
<name>A0A1E7W7P3_9BURK</name>
<keyword evidence="2" id="KW-0732">Signal</keyword>
<sequence length="159" mass="16600">MSHSSLFRLAAVAGALAFAVAAGTARAESVASSASSAGSASSGSVSDSLGDSSNSSSGDKRKVADGNYRILEIGVTPGVKGGAERTRLTLQREGDGQQRVVLDLPQATFSQQKLAAGDALYAQNRVYGIEFGRIDNRQPFYLVLADEWYGELASRPVTL</sequence>
<dbReference type="AlphaFoldDB" id="A0A1E7W7P3"/>
<proteinExistence type="predicted"/>
<dbReference type="PATRIC" id="fig|762836.4.peg.5141"/>
<evidence type="ECO:0000313" key="4">
    <source>
        <dbReference type="Proteomes" id="UP000175989"/>
    </source>
</evidence>
<reference evidence="4" key="1">
    <citation type="journal article" date="2016" name="Front. Microbiol.">
        <title>Molecular Keys to the Janthinobacterium and Duganella spp. Interaction with the Plant Pathogen Fusarium graminearum.</title>
        <authorList>
            <person name="Haack F.S."/>
            <person name="Poehlein A."/>
            <person name="Kroger C."/>
            <person name="Voigt C.A."/>
            <person name="Piepenbring M."/>
            <person name="Bode H.B."/>
            <person name="Daniel R."/>
            <person name="Schafer W."/>
            <person name="Streit W.R."/>
        </authorList>
    </citation>
    <scope>NUCLEOTIDE SEQUENCE [LARGE SCALE GENOMIC DNA]</scope>
    <source>
        <strain evidence="4">T54</strain>
    </source>
</reference>
<feature type="signal peptide" evidence="2">
    <location>
        <begin position="1"/>
        <end position="27"/>
    </location>
</feature>
<dbReference type="OrthoDB" id="8592283at2"/>
<organism evidence="3 4">
    <name type="scientific">Duganella phyllosphaerae</name>
    <dbReference type="NCBI Taxonomy" id="762836"/>
    <lineage>
        <taxon>Bacteria</taxon>
        <taxon>Pseudomonadati</taxon>
        <taxon>Pseudomonadota</taxon>
        <taxon>Betaproteobacteria</taxon>
        <taxon>Burkholderiales</taxon>
        <taxon>Oxalobacteraceae</taxon>
        <taxon>Telluria group</taxon>
        <taxon>Duganella</taxon>
    </lineage>
</organism>
<keyword evidence="4" id="KW-1185">Reference proteome</keyword>
<feature type="chain" id="PRO_5009206626" evidence="2">
    <location>
        <begin position="28"/>
        <end position="159"/>
    </location>
</feature>
<protein>
    <submittedName>
        <fullName evidence="3">Uncharacterized protein</fullName>
    </submittedName>
</protein>
<feature type="compositionally biased region" description="Low complexity" evidence="1">
    <location>
        <begin position="32"/>
        <end position="57"/>
    </location>
</feature>
<comment type="caution">
    <text evidence="3">The sequence shown here is derived from an EMBL/GenBank/DDBJ whole genome shotgun (WGS) entry which is preliminary data.</text>
</comment>
<dbReference type="EMBL" id="LROM01000149">
    <property type="protein sequence ID" value="OEZ92085.1"/>
    <property type="molecule type" value="Genomic_DNA"/>
</dbReference>
<gene>
    <name evidence="3" type="ORF">DUPY_50000</name>
</gene>
<dbReference type="Proteomes" id="UP000175989">
    <property type="component" value="Unassembled WGS sequence"/>
</dbReference>
<dbReference type="RefSeq" id="WP_070251875.1">
    <property type="nucleotide sequence ID" value="NZ_LROM01000149.1"/>
</dbReference>